<dbReference type="InterPro" id="IPR000073">
    <property type="entry name" value="AB_hydrolase_1"/>
</dbReference>
<proteinExistence type="predicted"/>
<evidence type="ECO:0000313" key="3">
    <source>
        <dbReference type="Proteomes" id="UP000032361"/>
    </source>
</evidence>
<dbReference type="EMBL" id="JTDV01000003">
    <property type="protein sequence ID" value="KJD33367.1"/>
    <property type="molecule type" value="Genomic_DNA"/>
</dbReference>
<accession>A0A0D7W6D8</accession>
<dbReference type="Pfam" id="PF00561">
    <property type="entry name" value="Abhydrolase_1"/>
    <property type="match status" value="1"/>
</dbReference>
<organism evidence="2 3">
    <name type="scientific">Neotamlana nanhaiensis</name>
    <dbReference type="NCBI Taxonomy" id="1382798"/>
    <lineage>
        <taxon>Bacteria</taxon>
        <taxon>Pseudomonadati</taxon>
        <taxon>Bacteroidota</taxon>
        <taxon>Flavobacteriia</taxon>
        <taxon>Flavobacteriales</taxon>
        <taxon>Flavobacteriaceae</taxon>
        <taxon>Neotamlana</taxon>
    </lineage>
</organism>
<evidence type="ECO:0000313" key="2">
    <source>
        <dbReference type="EMBL" id="KJD33367.1"/>
    </source>
</evidence>
<dbReference type="GO" id="GO:0016787">
    <property type="term" value="F:hydrolase activity"/>
    <property type="evidence" value="ECO:0007669"/>
    <property type="project" value="UniProtKB-KW"/>
</dbReference>
<dbReference type="RefSeq" id="WP_044625758.1">
    <property type="nucleotide sequence ID" value="NZ_JTDV01000003.1"/>
</dbReference>
<keyword evidence="3" id="KW-1185">Reference proteome</keyword>
<dbReference type="SUPFAM" id="SSF53474">
    <property type="entry name" value="alpha/beta-Hydrolases"/>
    <property type="match status" value="1"/>
</dbReference>
<dbReference type="STRING" id="1382798.PK35_05770"/>
<feature type="domain" description="AB hydrolase-1" evidence="1">
    <location>
        <begin position="83"/>
        <end position="302"/>
    </location>
</feature>
<gene>
    <name evidence="2" type="ORF">PK35_05770</name>
</gene>
<comment type="caution">
    <text evidence="2">The sequence shown here is derived from an EMBL/GenBank/DDBJ whole genome shotgun (WGS) entry which is preliminary data.</text>
</comment>
<dbReference type="PANTHER" id="PTHR46438">
    <property type="entry name" value="ALPHA/BETA-HYDROLASES SUPERFAMILY PROTEIN"/>
    <property type="match status" value="1"/>
</dbReference>
<dbReference type="InterPro" id="IPR029058">
    <property type="entry name" value="AB_hydrolase_fold"/>
</dbReference>
<dbReference type="AlphaFoldDB" id="A0A0D7W6D8"/>
<reference evidence="2 3" key="1">
    <citation type="journal article" date="2015" name="Antonie Van Leeuwenhoek">
        <title>Tamlana nanhaiensis sp. nov., isolated from surface seawater collected from the South China Sea.</title>
        <authorList>
            <person name="Liu X."/>
            <person name="Lai Q."/>
            <person name="Du Y."/>
            <person name="Li G."/>
            <person name="Sun F."/>
            <person name="Shao Z."/>
        </authorList>
    </citation>
    <scope>NUCLEOTIDE SEQUENCE [LARGE SCALE GENOMIC DNA]</scope>
    <source>
        <strain evidence="2 3">FHC16</strain>
    </source>
</reference>
<dbReference type="PROSITE" id="PS51257">
    <property type="entry name" value="PROKAR_LIPOPROTEIN"/>
    <property type="match status" value="1"/>
</dbReference>
<dbReference type="PANTHER" id="PTHR46438:SF11">
    <property type="entry name" value="LIPASE-RELATED"/>
    <property type="match status" value="1"/>
</dbReference>
<dbReference type="OrthoDB" id="5513277at2"/>
<sequence>MTLNSYKLLLILSLITITSCTSKYDKFKETPEYLVNASGANKAYFNAYNETLKLWQIDFEELYIPTSFGTAHVIVSGLNNSQPVVLLHGMKASSTMWYPNIEALSKNHKVFAIDFILEPGKSNLENNIEAIENVMAWYNEIFKALELEKFHLIGASRGGWLAVNLALNNQEQIKSLILLSPAQTFSWIKPSTDLLKNIVTLFSSKEKQLIQMLKSMSSNPANIDSAYINQYKLGSQQESNNKFITSMTPFSKNELKSLQMPVLVLIGDNDVINSPKTVEIANTLPNGKGEIINNAGHFLSIDQAEIINQKMLEFLD</sequence>
<dbReference type="PATRIC" id="fig|1382798.3.peg.2473"/>
<protein>
    <submittedName>
        <fullName evidence="2">Alpha/beta hydrolase</fullName>
    </submittedName>
</protein>
<dbReference type="Gene3D" id="3.40.50.1820">
    <property type="entry name" value="alpha/beta hydrolase"/>
    <property type="match status" value="1"/>
</dbReference>
<name>A0A0D7W6D8_9FLAO</name>
<keyword evidence="2" id="KW-0378">Hydrolase</keyword>
<evidence type="ECO:0000259" key="1">
    <source>
        <dbReference type="Pfam" id="PF00561"/>
    </source>
</evidence>
<dbReference type="Proteomes" id="UP000032361">
    <property type="component" value="Unassembled WGS sequence"/>
</dbReference>